<evidence type="ECO:0000313" key="2">
    <source>
        <dbReference type="Proteomes" id="UP000778970"/>
    </source>
</evidence>
<dbReference type="RefSeq" id="WP_027289927.1">
    <property type="nucleotide sequence ID" value="NZ_NRRE01000009.1"/>
</dbReference>
<dbReference type="InterPro" id="IPR036390">
    <property type="entry name" value="WH_DNA-bd_sf"/>
</dbReference>
<proteinExistence type="predicted"/>
<dbReference type="InterPro" id="IPR000944">
    <property type="entry name" value="Tscrpt_reg_Rrf2"/>
</dbReference>
<dbReference type="Proteomes" id="UP000778970">
    <property type="component" value="Unassembled WGS sequence"/>
</dbReference>
<organism evidence="1 2">
    <name type="scientific">Rhodovibrio salinarum</name>
    <dbReference type="NCBI Taxonomy" id="1087"/>
    <lineage>
        <taxon>Bacteria</taxon>
        <taxon>Pseudomonadati</taxon>
        <taxon>Pseudomonadota</taxon>
        <taxon>Alphaproteobacteria</taxon>
        <taxon>Rhodospirillales</taxon>
        <taxon>Rhodovibrionaceae</taxon>
        <taxon>Rhodovibrio</taxon>
    </lineage>
</organism>
<dbReference type="Gene3D" id="1.10.10.10">
    <property type="entry name" value="Winged helix-like DNA-binding domain superfamily/Winged helix DNA-binding domain"/>
    <property type="match status" value="1"/>
</dbReference>
<accession>A0A934UYR1</accession>
<gene>
    <name evidence="1" type="ORF">CKO21_02210</name>
</gene>
<dbReference type="InterPro" id="IPR036388">
    <property type="entry name" value="WH-like_DNA-bd_sf"/>
</dbReference>
<keyword evidence="2" id="KW-1185">Reference proteome</keyword>
<dbReference type="PROSITE" id="PS51197">
    <property type="entry name" value="HTH_RRF2_2"/>
    <property type="match status" value="1"/>
</dbReference>
<comment type="caution">
    <text evidence="1">The sequence shown here is derived from an EMBL/GenBank/DDBJ whole genome shotgun (WGS) entry which is preliminary data.</text>
</comment>
<dbReference type="AlphaFoldDB" id="A0A934UYR1"/>
<protein>
    <submittedName>
        <fullName evidence="1">Transcriptional regulator</fullName>
    </submittedName>
</protein>
<reference evidence="1" key="2">
    <citation type="journal article" date="2020" name="Microorganisms">
        <title>Osmotic Adaptation and Compatible Solute Biosynthesis of Phototrophic Bacteria as Revealed from Genome Analyses.</title>
        <authorList>
            <person name="Imhoff J.F."/>
            <person name="Rahn T."/>
            <person name="Kunzel S."/>
            <person name="Keller A."/>
            <person name="Neulinger S.C."/>
        </authorList>
    </citation>
    <scope>NUCLEOTIDE SEQUENCE</scope>
    <source>
        <strain evidence="1">DSM 9154</strain>
    </source>
</reference>
<dbReference type="SUPFAM" id="SSF46785">
    <property type="entry name" value="Winged helix' DNA-binding domain"/>
    <property type="match status" value="1"/>
</dbReference>
<reference evidence="1" key="1">
    <citation type="submission" date="2017-08" db="EMBL/GenBank/DDBJ databases">
        <authorList>
            <person name="Imhoff J.F."/>
            <person name="Rahn T."/>
            <person name="Kuenzel S."/>
            <person name="Neulinger S.C."/>
        </authorList>
    </citation>
    <scope>NUCLEOTIDE SEQUENCE</scope>
    <source>
        <strain evidence="1">DSM 9154</strain>
    </source>
</reference>
<sequence length="145" mass="15704">MVLDGPSHCALSVMTLIALAGPNGPRTARQIAAELDLPHARVNRALRDLTAARLLTIDLEPARVGYAATRPPSGITIAQIIEAAHTQQMSARRAGCDRTTSGTLENRAFNGHETTVEWARRGLLTALDQITLSDVLHAQFRRVSF</sequence>
<dbReference type="EMBL" id="NRRE01000009">
    <property type="protein sequence ID" value="MBK1696058.1"/>
    <property type="molecule type" value="Genomic_DNA"/>
</dbReference>
<name>A0A934UYR1_9PROT</name>
<evidence type="ECO:0000313" key="1">
    <source>
        <dbReference type="EMBL" id="MBK1696058.1"/>
    </source>
</evidence>
<dbReference type="Pfam" id="PF02082">
    <property type="entry name" value="Rrf2"/>
    <property type="match status" value="1"/>
</dbReference>